<dbReference type="AlphaFoldDB" id="A0A0D2NM81"/>
<accession>A0A0D2NM81</accession>
<dbReference type="EMBL" id="KN817571">
    <property type="protein sequence ID" value="KJA19989.1"/>
    <property type="molecule type" value="Genomic_DNA"/>
</dbReference>
<dbReference type="GO" id="GO:0003677">
    <property type="term" value="F:DNA binding"/>
    <property type="evidence" value="ECO:0007669"/>
    <property type="project" value="InterPro"/>
</dbReference>
<evidence type="ECO:0000313" key="3">
    <source>
        <dbReference type="Proteomes" id="UP000054270"/>
    </source>
</evidence>
<dbReference type="GO" id="GO:0006355">
    <property type="term" value="P:regulation of DNA-templated transcription"/>
    <property type="evidence" value="ECO:0007669"/>
    <property type="project" value="InterPro"/>
</dbReference>
<dbReference type="OrthoDB" id="2624269at2759"/>
<dbReference type="SUPFAM" id="SSF90073">
    <property type="entry name" value="GCM domain"/>
    <property type="match status" value="1"/>
</dbReference>
<protein>
    <submittedName>
        <fullName evidence="2">Uncharacterized protein</fullName>
    </submittedName>
</protein>
<reference evidence="3" key="1">
    <citation type="submission" date="2014-04" db="EMBL/GenBank/DDBJ databases">
        <title>Evolutionary Origins and Diversification of the Mycorrhizal Mutualists.</title>
        <authorList>
            <consortium name="DOE Joint Genome Institute"/>
            <consortium name="Mycorrhizal Genomics Consortium"/>
            <person name="Kohler A."/>
            <person name="Kuo A."/>
            <person name="Nagy L.G."/>
            <person name="Floudas D."/>
            <person name="Copeland A."/>
            <person name="Barry K.W."/>
            <person name="Cichocki N."/>
            <person name="Veneault-Fourrey C."/>
            <person name="LaButti K."/>
            <person name="Lindquist E.A."/>
            <person name="Lipzen A."/>
            <person name="Lundell T."/>
            <person name="Morin E."/>
            <person name="Murat C."/>
            <person name="Riley R."/>
            <person name="Ohm R."/>
            <person name="Sun H."/>
            <person name="Tunlid A."/>
            <person name="Henrissat B."/>
            <person name="Grigoriev I.V."/>
            <person name="Hibbett D.S."/>
            <person name="Martin F."/>
        </authorList>
    </citation>
    <scope>NUCLEOTIDE SEQUENCE [LARGE SCALE GENOMIC DNA]</scope>
    <source>
        <strain evidence="3">FD-334 SS-4</strain>
    </source>
</reference>
<feature type="region of interest" description="Disordered" evidence="1">
    <location>
        <begin position="1"/>
        <end position="40"/>
    </location>
</feature>
<evidence type="ECO:0000256" key="1">
    <source>
        <dbReference type="SAM" id="MobiDB-lite"/>
    </source>
</evidence>
<dbReference type="Proteomes" id="UP000054270">
    <property type="component" value="Unassembled WGS sequence"/>
</dbReference>
<dbReference type="OMA" id="NAFLMAY"/>
<proteinExistence type="predicted"/>
<keyword evidence="3" id="KW-1185">Reference proteome</keyword>
<sequence>MYKYFEPDKDNKNSQDLSNKRKRSGEEEDSSTKKPKLEHPGIAQMLMFDPDETNSNELLQKTATPDILYRRMPDGRFVAISSDLVAHELARTVPKVEVKHDQSQTVLKIEPKVDTVAPAVPPGLSPLADFVPLEGWNGWPDGNFQCFVTFKEYNETGHLKVNWACKGHGGDKTGNTESATYERGKRSSRQCLGALICDDSDCDIIIRPHTRSDGIEKQILTGCSNCGSSLTHILCPNRSKIWVYLHGVYYDNGVPHTHPRLPHVLGLLPTERRKFEAIVTANPKAGPLQLITGLPTIHGPGESVADISNCLVNADRVNKEKQKIIRSSGMGGDSFITAFSQFCLKNPELVIFSLFSEVTVISLQTKFMASQLIKDGVLDGPVNGLVTDATHSFFANSDAKLIISSVYSPELCCWVPGIFSYVNGETSKHYELHFRALFQSISREASQRGVEVVDETFIGVLDFSEAERNGFISAFIAFWGERGDARSAGTLREVAESLLRGCQQHFRASVTRLKKIHGVVAVGQESAFEA</sequence>
<gene>
    <name evidence="2" type="ORF">HYPSUDRAFT_56246</name>
</gene>
<evidence type="ECO:0000313" key="2">
    <source>
        <dbReference type="EMBL" id="KJA19989.1"/>
    </source>
</evidence>
<organism evidence="2 3">
    <name type="scientific">Hypholoma sublateritium (strain FD-334 SS-4)</name>
    <dbReference type="NCBI Taxonomy" id="945553"/>
    <lineage>
        <taxon>Eukaryota</taxon>
        <taxon>Fungi</taxon>
        <taxon>Dikarya</taxon>
        <taxon>Basidiomycota</taxon>
        <taxon>Agaricomycotina</taxon>
        <taxon>Agaricomycetes</taxon>
        <taxon>Agaricomycetidae</taxon>
        <taxon>Agaricales</taxon>
        <taxon>Agaricineae</taxon>
        <taxon>Strophariaceae</taxon>
        <taxon>Hypholoma</taxon>
    </lineage>
</organism>
<feature type="compositionally biased region" description="Basic and acidic residues" evidence="1">
    <location>
        <begin position="1"/>
        <end position="13"/>
    </location>
</feature>
<feature type="compositionally biased region" description="Basic and acidic residues" evidence="1">
    <location>
        <begin position="30"/>
        <end position="39"/>
    </location>
</feature>
<name>A0A0D2NM81_HYPSF</name>
<dbReference type="InterPro" id="IPR036115">
    <property type="entry name" value="GCM_dom_sf"/>
</dbReference>